<organism evidence="2 3">
    <name type="scientific">Candidatus Woesebacteria bacterium GW2011_GWA1_41_13b</name>
    <dbReference type="NCBI Taxonomy" id="1618555"/>
    <lineage>
        <taxon>Bacteria</taxon>
        <taxon>Candidatus Woeseibacteriota</taxon>
    </lineage>
</organism>
<evidence type="ECO:0000259" key="1">
    <source>
        <dbReference type="Pfam" id="PF00884"/>
    </source>
</evidence>
<dbReference type="PANTHER" id="PTHR43751:SF3">
    <property type="entry name" value="SULFATASE N-TERMINAL DOMAIN-CONTAINING PROTEIN"/>
    <property type="match status" value="1"/>
</dbReference>
<proteinExistence type="predicted"/>
<reference evidence="2 3" key="1">
    <citation type="journal article" date="2015" name="Nature">
        <title>rRNA introns, odd ribosomes, and small enigmatic genomes across a large radiation of phyla.</title>
        <authorList>
            <person name="Brown C.T."/>
            <person name="Hug L.A."/>
            <person name="Thomas B.C."/>
            <person name="Sharon I."/>
            <person name="Castelle C.J."/>
            <person name="Singh A."/>
            <person name="Wilkins M.J."/>
            <person name="Williams K.H."/>
            <person name="Banfield J.F."/>
        </authorList>
    </citation>
    <scope>NUCLEOTIDE SEQUENCE [LARGE SCALE GENOMIC DNA]</scope>
</reference>
<protein>
    <submittedName>
        <fullName evidence="2">Sulfatase</fullName>
    </submittedName>
</protein>
<dbReference type="Proteomes" id="UP000034676">
    <property type="component" value="Unassembled WGS sequence"/>
</dbReference>
<gene>
    <name evidence="2" type="ORF">UU42_C0005G0017</name>
</gene>
<evidence type="ECO:0000313" key="3">
    <source>
        <dbReference type="Proteomes" id="UP000034676"/>
    </source>
</evidence>
<evidence type="ECO:0000313" key="2">
    <source>
        <dbReference type="EMBL" id="KKR92054.1"/>
    </source>
</evidence>
<comment type="caution">
    <text evidence="2">The sequence shown here is derived from an EMBL/GenBank/DDBJ whole genome shotgun (WGS) entry which is preliminary data.</text>
</comment>
<sequence length="466" mass="54550">MKNVRQHIILVSIDTLRADCIQASPRANAFRNKYNIHISLKTDPLDKVVKAGTYYNNCFSAAPYTSASHAAYFTGLWPRHNGIYEFFNRKLIAPTIFEHAKKQGYITIFQTDFPVILGKYLGFTTGIDHYFIEDEKRAYQTLFKNRQNKTISFFHFAGVHYPYGFHTLKFGGEDYIRKVKFLEKKYNVPRLEKQRLDDVLDETFRDTKDTELLLRYKYIVQKLYAEAKYGDLFELYVEGINYFMEHRFKQFIKNITNFADNTNAVLFLFADHGEEWDAYSEGHHNSLSDNVLRVPLVVYGKNIRSRIENRLVRSIDVAPTIMELLPNNAKKIKMDGRPLDIFHARASARKIYALAQVWMSIATKRQIAAYQQITMKKGKATKPLNTYLFAEIIRTIEEKVAFYYDKRGSILKEEKVVNRKKSRNANILRLKKILKDYNSRKQKKALKLSSIEAQIRNELINLGYNI</sequence>
<dbReference type="InterPro" id="IPR017850">
    <property type="entry name" value="Alkaline_phosphatase_core_sf"/>
</dbReference>
<accession>A0A0G0UTG9</accession>
<dbReference type="InterPro" id="IPR000917">
    <property type="entry name" value="Sulfatase_N"/>
</dbReference>
<dbReference type="SUPFAM" id="SSF53649">
    <property type="entry name" value="Alkaline phosphatase-like"/>
    <property type="match status" value="1"/>
</dbReference>
<dbReference type="Gene3D" id="3.40.720.10">
    <property type="entry name" value="Alkaline Phosphatase, subunit A"/>
    <property type="match status" value="1"/>
</dbReference>
<dbReference type="EMBL" id="LCAO01000005">
    <property type="protein sequence ID" value="KKR92054.1"/>
    <property type="molecule type" value="Genomic_DNA"/>
</dbReference>
<dbReference type="PANTHER" id="PTHR43751">
    <property type="entry name" value="SULFATASE"/>
    <property type="match status" value="1"/>
</dbReference>
<dbReference type="AlphaFoldDB" id="A0A0G0UTG9"/>
<dbReference type="InterPro" id="IPR052701">
    <property type="entry name" value="GAG_Ulvan_Degrading_Sulfatases"/>
</dbReference>
<dbReference type="Pfam" id="PF00884">
    <property type="entry name" value="Sulfatase"/>
    <property type="match status" value="1"/>
</dbReference>
<name>A0A0G0UTG9_9BACT</name>
<feature type="domain" description="Sulfatase N-terminal" evidence="1">
    <location>
        <begin position="6"/>
        <end position="325"/>
    </location>
</feature>